<organism evidence="2 3">
    <name type="scientific">Rhododendron simsii</name>
    <name type="common">Sims's rhododendron</name>
    <dbReference type="NCBI Taxonomy" id="118357"/>
    <lineage>
        <taxon>Eukaryota</taxon>
        <taxon>Viridiplantae</taxon>
        <taxon>Streptophyta</taxon>
        <taxon>Embryophyta</taxon>
        <taxon>Tracheophyta</taxon>
        <taxon>Spermatophyta</taxon>
        <taxon>Magnoliopsida</taxon>
        <taxon>eudicotyledons</taxon>
        <taxon>Gunneridae</taxon>
        <taxon>Pentapetalae</taxon>
        <taxon>asterids</taxon>
        <taxon>Ericales</taxon>
        <taxon>Ericaceae</taxon>
        <taxon>Ericoideae</taxon>
        <taxon>Rhodoreae</taxon>
        <taxon>Rhododendron</taxon>
    </lineage>
</organism>
<dbReference type="AlphaFoldDB" id="A0A834G3M3"/>
<dbReference type="SUPFAM" id="SSF48317">
    <property type="entry name" value="Acid phosphatase/Vanadium-dependent haloperoxidase"/>
    <property type="match status" value="1"/>
</dbReference>
<dbReference type="PANTHER" id="PTHR31723">
    <property type="entry name" value="PATHOGENESIS-RELATED FAMILY PROTEIN"/>
    <property type="match status" value="1"/>
</dbReference>
<name>A0A834G3M3_RHOSS</name>
<keyword evidence="1" id="KW-0812">Transmembrane</keyword>
<dbReference type="SUPFAM" id="SSF54427">
    <property type="entry name" value="NTF2-like"/>
    <property type="match status" value="1"/>
</dbReference>
<dbReference type="PANTHER" id="PTHR31723:SF4">
    <property type="entry name" value="PATHOGENESIS-RELATED FAMILY PROTEIN"/>
    <property type="match status" value="1"/>
</dbReference>
<keyword evidence="1" id="KW-1133">Transmembrane helix</keyword>
<feature type="transmembrane region" description="Helical" evidence="1">
    <location>
        <begin position="14"/>
        <end position="41"/>
    </location>
</feature>
<gene>
    <name evidence="2" type="ORF">RHSIM_RhsimUnG0012500</name>
</gene>
<evidence type="ECO:0000313" key="3">
    <source>
        <dbReference type="Proteomes" id="UP000626092"/>
    </source>
</evidence>
<dbReference type="InterPro" id="IPR053218">
    <property type="entry name" value="Pathogen-related_defense"/>
</dbReference>
<dbReference type="Gene3D" id="1.20.144.10">
    <property type="entry name" value="Phosphatidic acid phosphatase type 2/haloperoxidase"/>
    <property type="match status" value="1"/>
</dbReference>
<accession>A0A834G3M3</accession>
<dbReference type="InterPro" id="IPR032710">
    <property type="entry name" value="NTF2-like_dom_sf"/>
</dbReference>
<evidence type="ECO:0000313" key="2">
    <source>
        <dbReference type="EMBL" id="KAF7116820.1"/>
    </source>
</evidence>
<feature type="transmembrane region" description="Helical" evidence="1">
    <location>
        <begin position="48"/>
        <end position="70"/>
    </location>
</feature>
<keyword evidence="1" id="KW-0472">Membrane</keyword>
<dbReference type="Proteomes" id="UP000626092">
    <property type="component" value="Unassembled WGS sequence"/>
</dbReference>
<dbReference type="Gene3D" id="3.10.450.50">
    <property type="match status" value="1"/>
</dbReference>
<proteinExistence type="predicted"/>
<keyword evidence="3" id="KW-1185">Reference proteome</keyword>
<dbReference type="EMBL" id="WJXA01000042">
    <property type="protein sequence ID" value="KAF7116820.1"/>
    <property type="molecule type" value="Genomic_DNA"/>
</dbReference>
<protein>
    <submittedName>
        <fullName evidence="2">Uncharacterized protein</fullName>
    </submittedName>
</protein>
<evidence type="ECO:0000256" key="1">
    <source>
        <dbReference type="SAM" id="Phobius"/>
    </source>
</evidence>
<reference evidence="2" key="1">
    <citation type="submission" date="2019-11" db="EMBL/GenBank/DDBJ databases">
        <authorList>
            <person name="Liu Y."/>
            <person name="Hou J."/>
            <person name="Li T.-Q."/>
            <person name="Guan C.-H."/>
            <person name="Wu X."/>
            <person name="Wu H.-Z."/>
            <person name="Ling F."/>
            <person name="Zhang R."/>
            <person name="Shi X.-G."/>
            <person name="Ren J.-P."/>
            <person name="Chen E.-F."/>
            <person name="Sun J.-M."/>
        </authorList>
    </citation>
    <scope>NUCLEOTIDE SEQUENCE</scope>
    <source>
        <strain evidence="2">Adult_tree_wgs_1</strain>
        <tissue evidence="2">Leaves</tissue>
    </source>
</reference>
<comment type="caution">
    <text evidence="2">The sequence shown here is derived from an EMBL/GenBank/DDBJ whole genome shotgun (WGS) entry which is preliminary data.</text>
</comment>
<dbReference type="OrthoDB" id="65445at2759"/>
<dbReference type="InterPro" id="IPR036938">
    <property type="entry name" value="PAP2/HPO_sf"/>
</dbReference>
<sequence>MVCLFVGLIGLGRIYLGMHCLADIIGGLAFGLAILAFWLTVHEHIDNFVVSGQNVTTFWAALSFLLLFAYPTPESPTPSFEYHTSFTGVAFGIRRPILSANFFEMKSESSMKLLIYVIGREGLSGEETLKLGTYNALLKNDLPEEFKYYKAEEESLESSHDAFQSAFPRGFAWEVVSVLSGPPSIAYKFRHWGFFEGPFKGRAPTGEMVQFYGMGLLKVDESLKAEDVEVYYDPAELFSGLLEGSPIPETHADTPTSAHGCPFHK</sequence>